<protein>
    <submittedName>
        <fullName evidence="1">Uncharacterized protein</fullName>
    </submittedName>
</protein>
<proteinExistence type="predicted"/>
<evidence type="ECO:0000313" key="1">
    <source>
        <dbReference type="EMBL" id="KAJ8129270.1"/>
    </source>
</evidence>
<dbReference type="Proteomes" id="UP001153332">
    <property type="component" value="Unassembled WGS sequence"/>
</dbReference>
<evidence type="ECO:0000313" key="2">
    <source>
        <dbReference type="Proteomes" id="UP001153332"/>
    </source>
</evidence>
<accession>A0ACC2JP64</accession>
<reference evidence="1" key="1">
    <citation type="submission" date="2022-12" db="EMBL/GenBank/DDBJ databases">
        <title>Genome Sequence of Lasiodiplodia mahajangana.</title>
        <authorList>
            <person name="Buettner E."/>
        </authorList>
    </citation>
    <scope>NUCLEOTIDE SEQUENCE</scope>
    <source>
        <strain evidence="1">VT137</strain>
    </source>
</reference>
<gene>
    <name evidence="1" type="ORF">O1611_g4361</name>
</gene>
<sequence length="473" mass="51901">MAKADSKVQSSASCNTSKTMRRKPANGPSQTCGESIKRTQSSKKPSPVQQDAIQSAPNHAKRVLDTTSEISRPAAKRTRLAKTSTIQANPEHEEGKSQAITQRLLPEPRSASAVPRAQTPQLTLKSNSRGSELQPKRAQLTRHNLARFDKTARVGGSEEPESASLLAETETELTGASTNWPAFARNSRMNVSTAMNKATLQCELVSKLLKPHGTREFTRVLDQECTAFPSNVGFNDGLRVLKPDFIEGLVVDEFDPFPVDEYIEGAVMHEAEYPVTLPHLAGEWKTTGGSLDDARIQTAYDGASLVYARNQALAYLRQEKLSNDAEVITFATNGSALALYAHYASEGEDGTVKYHQYIIGETFLNSYTDFKSGRKQLRNAQEYAKEQCYLLRDQLKEQWAKSNTSAKLVEEPPGSLPLAPSVESLSAPRDSSVPRQGREQRAPPSKGDPMVIKPSGVRRSKRKNAGLLSKKTS</sequence>
<comment type="caution">
    <text evidence="1">The sequence shown here is derived from an EMBL/GenBank/DDBJ whole genome shotgun (WGS) entry which is preliminary data.</text>
</comment>
<organism evidence="1 2">
    <name type="scientific">Lasiodiplodia mahajangana</name>
    <dbReference type="NCBI Taxonomy" id="1108764"/>
    <lineage>
        <taxon>Eukaryota</taxon>
        <taxon>Fungi</taxon>
        <taxon>Dikarya</taxon>
        <taxon>Ascomycota</taxon>
        <taxon>Pezizomycotina</taxon>
        <taxon>Dothideomycetes</taxon>
        <taxon>Dothideomycetes incertae sedis</taxon>
        <taxon>Botryosphaeriales</taxon>
        <taxon>Botryosphaeriaceae</taxon>
        <taxon>Lasiodiplodia</taxon>
    </lineage>
</organism>
<name>A0ACC2JP64_9PEZI</name>
<keyword evidence="2" id="KW-1185">Reference proteome</keyword>
<dbReference type="EMBL" id="JAPUUL010000813">
    <property type="protein sequence ID" value="KAJ8129270.1"/>
    <property type="molecule type" value="Genomic_DNA"/>
</dbReference>